<protein>
    <recommendedName>
        <fullName evidence="5">Centrosomal protein of 19 kDa</fullName>
    </recommendedName>
</protein>
<keyword evidence="13" id="KW-1185">Reference proteome</keyword>
<organism evidence="12 13">
    <name type="scientific">Triparma laevis f. longispina</name>
    <dbReference type="NCBI Taxonomy" id="1714387"/>
    <lineage>
        <taxon>Eukaryota</taxon>
        <taxon>Sar</taxon>
        <taxon>Stramenopiles</taxon>
        <taxon>Ochrophyta</taxon>
        <taxon>Bolidophyceae</taxon>
        <taxon>Parmales</taxon>
        <taxon>Triparmaceae</taxon>
        <taxon>Triparma</taxon>
    </lineage>
</organism>
<evidence type="ECO:0000313" key="12">
    <source>
        <dbReference type="EMBL" id="GMI02555.1"/>
    </source>
</evidence>
<feature type="compositionally biased region" description="Low complexity" evidence="11">
    <location>
        <begin position="238"/>
        <end position="247"/>
    </location>
</feature>
<dbReference type="PANTHER" id="PTHR31539">
    <property type="entry name" value="CENTROSOMAL PROTEIN OF 19K CEP19"/>
    <property type="match status" value="1"/>
</dbReference>
<dbReference type="GO" id="GO:0097712">
    <property type="term" value="P:vesicle targeting, trans-Golgi to periciliary membrane compartment"/>
    <property type="evidence" value="ECO:0007669"/>
    <property type="project" value="TreeGrafter"/>
</dbReference>
<feature type="compositionally biased region" description="Pro residues" evidence="11">
    <location>
        <begin position="137"/>
        <end position="147"/>
    </location>
</feature>
<dbReference type="GO" id="GO:0005814">
    <property type="term" value="C:centriole"/>
    <property type="evidence" value="ECO:0007669"/>
    <property type="project" value="UniProtKB-SubCell"/>
</dbReference>
<dbReference type="PANTHER" id="PTHR31539:SF1">
    <property type="entry name" value="CENTROSOMAL PROTEIN OF 19 KDA"/>
    <property type="match status" value="1"/>
</dbReference>
<keyword evidence="10" id="KW-0966">Cell projection</keyword>
<dbReference type="GO" id="GO:0034454">
    <property type="term" value="P:microtubule anchoring at centrosome"/>
    <property type="evidence" value="ECO:0007669"/>
    <property type="project" value="TreeGrafter"/>
</dbReference>
<keyword evidence="6" id="KW-0963">Cytoplasm</keyword>
<dbReference type="Pfam" id="PF14933">
    <property type="entry name" value="CEP19"/>
    <property type="match status" value="1"/>
</dbReference>
<evidence type="ECO:0000256" key="2">
    <source>
        <dbReference type="ARBA" id="ARBA00004120"/>
    </source>
</evidence>
<evidence type="ECO:0000256" key="5">
    <source>
        <dbReference type="ARBA" id="ARBA00022015"/>
    </source>
</evidence>
<dbReference type="InterPro" id="IPR029412">
    <property type="entry name" value="CEP19"/>
</dbReference>
<dbReference type="EMBL" id="BRXW01000045">
    <property type="protein sequence ID" value="GMI02555.1"/>
    <property type="molecule type" value="Genomic_DNA"/>
</dbReference>
<dbReference type="OrthoDB" id="2163581at2759"/>
<keyword evidence="9" id="KW-0206">Cytoskeleton</keyword>
<feature type="region of interest" description="Disordered" evidence="11">
    <location>
        <begin position="109"/>
        <end position="247"/>
    </location>
</feature>
<comment type="subcellular location">
    <subcellularLocation>
        <location evidence="2">Cytoplasm</location>
        <location evidence="2">Cytoskeleton</location>
        <location evidence="2">Cilium basal body</location>
    </subcellularLocation>
    <subcellularLocation>
        <location evidence="1">Cytoplasm</location>
        <location evidence="1">Cytoskeleton</location>
        <location evidence="1">Microtubule organizing center</location>
        <location evidence="1">Centrosome</location>
        <location evidence="1">Centriole</location>
    </subcellularLocation>
    <subcellularLocation>
        <location evidence="3">Cytoplasm</location>
        <location evidence="3">Cytoskeleton</location>
        <location evidence="3">Spindle</location>
    </subcellularLocation>
</comment>
<dbReference type="GO" id="GO:0036064">
    <property type="term" value="C:ciliary basal body"/>
    <property type="evidence" value="ECO:0007669"/>
    <property type="project" value="TreeGrafter"/>
</dbReference>
<gene>
    <name evidence="12" type="ORF">TrLO_g8534</name>
</gene>
<keyword evidence="7" id="KW-0970">Cilium biogenesis/degradation</keyword>
<comment type="caution">
    <text evidence="12">The sequence shown here is derived from an EMBL/GenBank/DDBJ whole genome shotgun (WGS) entry which is preliminary data.</text>
</comment>
<reference evidence="13" key="1">
    <citation type="journal article" date="2023" name="Commun. Biol.">
        <title>Genome analysis of Parmales, the sister group of diatoms, reveals the evolutionary specialization of diatoms from phago-mixotrophs to photoautotrophs.</title>
        <authorList>
            <person name="Ban H."/>
            <person name="Sato S."/>
            <person name="Yoshikawa S."/>
            <person name="Yamada K."/>
            <person name="Nakamura Y."/>
            <person name="Ichinomiya M."/>
            <person name="Sato N."/>
            <person name="Blanc-Mathieu R."/>
            <person name="Endo H."/>
            <person name="Kuwata A."/>
            <person name="Ogata H."/>
        </authorList>
    </citation>
    <scope>NUCLEOTIDE SEQUENCE [LARGE SCALE GENOMIC DNA]</scope>
    <source>
        <strain evidence="13">NIES 3700</strain>
    </source>
</reference>
<feature type="compositionally biased region" description="Acidic residues" evidence="11">
    <location>
        <begin position="197"/>
        <end position="216"/>
    </location>
</feature>
<evidence type="ECO:0000256" key="8">
    <source>
        <dbReference type="ARBA" id="ARBA00023069"/>
    </source>
</evidence>
<dbReference type="GO" id="GO:0000922">
    <property type="term" value="C:spindle pole"/>
    <property type="evidence" value="ECO:0007669"/>
    <property type="project" value="TreeGrafter"/>
</dbReference>
<evidence type="ECO:0000256" key="7">
    <source>
        <dbReference type="ARBA" id="ARBA00022794"/>
    </source>
</evidence>
<evidence type="ECO:0000256" key="3">
    <source>
        <dbReference type="ARBA" id="ARBA00004186"/>
    </source>
</evidence>
<proteinExistence type="inferred from homology"/>
<sequence length="311" mass="34409">MTTISRLALTYAPPTFVVEFKDRTNTTFHRRIEIRGLKEGHKREKVAEALIRKNGEYLGEGKVAKQQVVRLVGKLLDGMKARGRVQAQETAVIKEKEVTMNLVKEVKVGGGGECGPEVDDDDDEEATTIKPKLAPAVPAPVPAPVPTPVRASGLAPAPTPAHAPAPAPALKSELFKPPTKPSNNNQEEEPDYFKSEDEYEDDDSFEEDLSEDDSFEADTPVKGTEKTTTAPEKEEETTQTNENTNFEVDVKVKEQLAAYGDLNKVSEEALVKAKEEMEEAFEANRVKKGDDGFEWDKRMDFQAGDEESSWD</sequence>
<accession>A0A9W7C493</accession>
<evidence type="ECO:0000256" key="9">
    <source>
        <dbReference type="ARBA" id="ARBA00023212"/>
    </source>
</evidence>
<dbReference type="Proteomes" id="UP001165122">
    <property type="component" value="Unassembled WGS sequence"/>
</dbReference>
<keyword evidence="8" id="KW-0969">Cilium</keyword>
<evidence type="ECO:0000256" key="1">
    <source>
        <dbReference type="ARBA" id="ARBA00004114"/>
    </source>
</evidence>
<evidence type="ECO:0000256" key="11">
    <source>
        <dbReference type="SAM" id="MobiDB-lite"/>
    </source>
</evidence>
<dbReference type="AlphaFoldDB" id="A0A9W7C493"/>
<feature type="compositionally biased region" description="Acidic residues" evidence="11">
    <location>
        <begin position="116"/>
        <end position="126"/>
    </location>
</feature>
<feature type="compositionally biased region" description="Pro residues" evidence="11">
    <location>
        <begin position="157"/>
        <end position="167"/>
    </location>
</feature>
<evidence type="ECO:0000256" key="10">
    <source>
        <dbReference type="ARBA" id="ARBA00023273"/>
    </source>
</evidence>
<evidence type="ECO:0000313" key="13">
    <source>
        <dbReference type="Proteomes" id="UP001165122"/>
    </source>
</evidence>
<name>A0A9W7C493_9STRA</name>
<evidence type="ECO:0000256" key="4">
    <source>
        <dbReference type="ARBA" id="ARBA00009371"/>
    </source>
</evidence>
<evidence type="ECO:0000256" key="6">
    <source>
        <dbReference type="ARBA" id="ARBA00022490"/>
    </source>
</evidence>
<comment type="similarity">
    <text evidence="4">Belongs to the CEP19 family.</text>
</comment>